<dbReference type="Pfam" id="PF04082">
    <property type="entry name" value="Fungal_trans"/>
    <property type="match status" value="1"/>
</dbReference>
<dbReference type="EMBL" id="CACQ02007112">
    <property type="protein sequence ID" value="CCF44712.1"/>
    <property type="molecule type" value="Genomic_DNA"/>
</dbReference>
<evidence type="ECO:0000256" key="2">
    <source>
        <dbReference type="ARBA" id="ARBA00022723"/>
    </source>
</evidence>
<keyword evidence="5" id="KW-0804">Transcription</keyword>
<dbReference type="GO" id="GO:0045944">
    <property type="term" value="P:positive regulation of transcription by RNA polymerase II"/>
    <property type="evidence" value="ECO:0007669"/>
    <property type="project" value="TreeGrafter"/>
</dbReference>
<dbReference type="GO" id="GO:0006351">
    <property type="term" value="P:DNA-templated transcription"/>
    <property type="evidence" value="ECO:0007669"/>
    <property type="project" value="InterPro"/>
</dbReference>
<name>H1VWV0_COLHI</name>
<evidence type="ECO:0000256" key="3">
    <source>
        <dbReference type="ARBA" id="ARBA00023015"/>
    </source>
</evidence>
<keyword evidence="4" id="KW-0238">DNA-binding</keyword>
<keyword evidence="6" id="KW-0539">Nucleus</keyword>
<evidence type="ECO:0000256" key="1">
    <source>
        <dbReference type="ARBA" id="ARBA00004123"/>
    </source>
</evidence>
<sequence length="722" mass="80988">MDSDRRKSRRTTNACVSCRQSKIKCSGDEPCSNCRRRVVKCKYSDGNNKEISAESRNKLRKVIQGAQTTRGLGDTRSSILHRAASGLTTSHSGRMTRIVVCDPDLVDKSTTSAKTLRADFRPGDPRSSEVGESPECVYTSPFTLPSTTIKNTHHNKRNWIWLAPSSTWSFTARLTLMMAERLQLDTPFSAPSFLNDEIYVLKWRASTADEQPDISGLPSYDHALYLFNTVKFHLGQNYQLIDEKAFTKDLEEFYYGIASKKAAESRLWFVQFLLVLSFGQAFLSRSKTPKEPPGSKFFVRAMSLLPEPTSLWKDSLLAIEVLSLSGLYLYSIYQRESAQLYIAQAIRIAQLEGLHTQLPEDTLGAETVTRCRNLWWTLYIMDRHFSCSVGVPMNTQDTDITTLLQPPSTCSQRDATLGLQVKLSYLLSKIITTVYKSEKTPLGEFLGATKSILHTLAGHAQEIQKITRSKYQNSVDTMPKGTRGVTLLYHQCVIMATRPLFLSALKEELESFREDHGDSISLSTPLRSLVSTGIKSAVKTLQILSGEDSLLEVFLPFELEYAYGAAVHLTMANAIFPSTSDLDRLVHIQQAHSILDEMIQKGNSVAEVRKAELVHLEWLFEQFATRVGQQDFQRRRLSASIEAIMDPAVINVAVTEPDLVSMTTLSESQALISPFPDTPDNTEFLQSIGISSEDFLSIAEQMDSQSQDGFPYSTMDLGQFWK</sequence>
<dbReference type="PROSITE" id="PS00463">
    <property type="entry name" value="ZN2_CY6_FUNGAL_1"/>
    <property type="match status" value="1"/>
</dbReference>
<dbReference type="Pfam" id="PF00172">
    <property type="entry name" value="Zn_clus"/>
    <property type="match status" value="1"/>
</dbReference>
<dbReference type="GO" id="GO:0008270">
    <property type="term" value="F:zinc ion binding"/>
    <property type="evidence" value="ECO:0007669"/>
    <property type="project" value="InterPro"/>
</dbReference>
<dbReference type="Gene3D" id="4.10.240.10">
    <property type="entry name" value="Zn(2)-C6 fungal-type DNA-binding domain"/>
    <property type="match status" value="1"/>
</dbReference>
<organism evidence="8 9">
    <name type="scientific">Colletotrichum higginsianum (strain IMI 349063)</name>
    <name type="common">Crucifer anthracnose fungus</name>
    <dbReference type="NCBI Taxonomy" id="759273"/>
    <lineage>
        <taxon>Eukaryota</taxon>
        <taxon>Fungi</taxon>
        <taxon>Dikarya</taxon>
        <taxon>Ascomycota</taxon>
        <taxon>Pezizomycotina</taxon>
        <taxon>Sordariomycetes</taxon>
        <taxon>Hypocreomycetidae</taxon>
        <taxon>Glomerellales</taxon>
        <taxon>Glomerellaceae</taxon>
        <taxon>Colletotrichum</taxon>
        <taxon>Colletotrichum destructivum species complex</taxon>
    </lineage>
</organism>
<dbReference type="STRING" id="759273.H1VWV0"/>
<proteinExistence type="predicted"/>
<dbReference type="InterPro" id="IPR007219">
    <property type="entry name" value="XnlR_reg_dom"/>
</dbReference>
<dbReference type="HOGENOM" id="CLU_006926_3_0_1"/>
<feature type="domain" description="Zn(2)-C6 fungal-type" evidence="7">
    <location>
        <begin position="14"/>
        <end position="43"/>
    </location>
</feature>
<evidence type="ECO:0000313" key="9">
    <source>
        <dbReference type="Proteomes" id="UP000007174"/>
    </source>
</evidence>
<dbReference type="GO" id="GO:0005634">
    <property type="term" value="C:nucleus"/>
    <property type="evidence" value="ECO:0007669"/>
    <property type="project" value="UniProtKB-SubCell"/>
</dbReference>
<accession>H1VWV0</accession>
<protein>
    <recommendedName>
        <fullName evidence="7">Zn(2)-C6 fungal-type domain-containing protein</fullName>
    </recommendedName>
</protein>
<dbReference type="VEuPathDB" id="FungiDB:CH63R_00126"/>
<dbReference type="SMART" id="SM00066">
    <property type="entry name" value="GAL4"/>
    <property type="match status" value="1"/>
</dbReference>
<evidence type="ECO:0000256" key="4">
    <source>
        <dbReference type="ARBA" id="ARBA00023125"/>
    </source>
</evidence>
<dbReference type="InterPro" id="IPR051711">
    <property type="entry name" value="Stress_Response_Reg"/>
</dbReference>
<dbReference type="Proteomes" id="UP000007174">
    <property type="component" value="Unassembled WGS sequence"/>
</dbReference>
<dbReference type="InterPro" id="IPR036864">
    <property type="entry name" value="Zn2-C6_fun-type_DNA-bd_sf"/>
</dbReference>
<dbReference type="CDD" id="cd00067">
    <property type="entry name" value="GAL4"/>
    <property type="match status" value="1"/>
</dbReference>
<keyword evidence="3" id="KW-0805">Transcription regulation</keyword>
<dbReference type="GO" id="GO:0043565">
    <property type="term" value="F:sequence-specific DNA binding"/>
    <property type="evidence" value="ECO:0007669"/>
    <property type="project" value="TreeGrafter"/>
</dbReference>
<dbReference type="InterPro" id="IPR001138">
    <property type="entry name" value="Zn2Cys6_DnaBD"/>
</dbReference>
<comment type="subcellular location">
    <subcellularLocation>
        <location evidence="1">Nucleus</location>
    </subcellularLocation>
</comment>
<dbReference type="eggNOG" id="ENOG502SI9D">
    <property type="taxonomic scope" value="Eukaryota"/>
</dbReference>
<evidence type="ECO:0000259" key="7">
    <source>
        <dbReference type="PROSITE" id="PS50048"/>
    </source>
</evidence>
<dbReference type="CDD" id="cd12148">
    <property type="entry name" value="fungal_TF_MHR"/>
    <property type="match status" value="1"/>
</dbReference>
<evidence type="ECO:0000313" key="8">
    <source>
        <dbReference type="EMBL" id="CCF44712.1"/>
    </source>
</evidence>
<reference evidence="9" key="1">
    <citation type="journal article" date="2012" name="Nat. Genet.">
        <title>Lifestyle transitions in plant pathogenic Colletotrichum fungi deciphered by genome and transcriptome analyses.</title>
        <authorList>
            <person name="O'Connell R.J."/>
            <person name="Thon M.R."/>
            <person name="Hacquard S."/>
            <person name="Amyotte S.G."/>
            <person name="Kleemann J."/>
            <person name="Torres M.F."/>
            <person name="Damm U."/>
            <person name="Buiate E.A."/>
            <person name="Epstein L."/>
            <person name="Alkan N."/>
            <person name="Altmueller J."/>
            <person name="Alvarado-Balderrama L."/>
            <person name="Bauser C.A."/>
            <person name="Becker C."/>
            <person name="Birren B.W."/>
            <person name="Chen Z."/>
            <person name="Choi J."/>
            <person name="Crouch J.A."/>
            <person name="Duvick J.P."/>
            <person name="Farman M.A."/>
            <person name="Gan P."/>
            <person name="Heiman D."/>
            <person name="Henrissat B."/>
            <person name="Howard R.J."/>
            <person name="Kabbage M."/>
            <person name="Koch C."/>
            <person name="Kracher B."/>
            <person name="Kubo Y."/>
            <person name="Law A.D."/>
            <person name="Lebrun M.-H."/>
            <person name="Lee Y.-H."/>
            <person name="Miyara I."/>
            <person name="Moore N."/>
            <person name="Neumann U."/>
            <person name="Nordstroem K."/>
            <person name="Panaccione D.G."/>
            <person name="Panstruga R."/>
            <person name="Place M."/>
            <person name="Proctor R.H."/>
            <person name="Prusky D."/>
            <person name="Rech G."/>
            <person name="Reinhardt R."/>
            <person name="Rollins J.A."/>
            <person name="Rounsley S."/>
            <person name="Schardl C.L."/>
            <person name="Schwartz D.C."/>
            <person name="Shenoy N."/>
            <person name="Shirasu K."/>
            <person name="Sikhakolli U.R."/>
            <person name="Stueber K."/>
            <person name="Sukno S.A."/>
            <person name="Sweigard J.A."/>
            <person name="Takano Y."/>
            <person name="Takahara H."/>
            <person name="Trail F."/>
            <person name="van der Does H.C."/>
            <person name="Voll L.M."/>
            <person name="Will I."/>
            <person name="Young S."/>
            <person name="Zeng Q."/>
            <person name="Zhang J."/>
            <person name="Zhou S."/>
            <person name="Dickman M.B."/>
            <person name="Schulze-Lefert P."/>
            <person name="Ver Loren van Themaat E."/>
            <person name="Ma L.-J."/>
            <person name="Vaillancourt L.J."/>
        </authorList>
    </citation>
    <scope>NUCLEOTIDE SEQUENCE [LARGE SCALE GENOMIC DNA]</scope>
    <source>
        <strain evidence="9">IMI 349063</strain>
    </source>
</reference>
<dbReference type="PROSITE" id="PS50048">
    <property type="entry name" value="ZN2_CY6_FUNGAL_2"/>
    <property type="match status" value="1"/>
</dbReference>
<dbReference type="AlphaFoldDB" id="H1VWV0"/>
<dbReference type="PANTHER" id="PTHR47540">
    <property type="entry name" value="THIAMINE REPRESSIBLE GENES REGULATORY PROTEIN THI5"/>
    <property type="match status" value="1"/>
</dbReference>
<dbReference type="PANTHER" id="PTHR47540:SF6">
    <property type="entry name" value="ZN(II)2CYS6 TRANSCRIPTION FACTOR (EUROFUNG)"/>
    <property type="match status" value="1"/>
</dbReference>
<dbReference type="GO" id="GO:0000981">
    <property type="term" value="F:DNA-binding transcription factor activity, RNA polymerase II-specific"/>
    <property type="evidence" value="ECO:0007669"/>
    <property type="project" value="InterPro"/>
</dbReference>
<evidence type="ECO:0000256" key="5">
    <source>
        <dbReference type="ARBA" id="ARBA00023163"/>
    </source>
</evidence>
<evidence type="ECO:0000256" key="6">
    <source>
        <dbReference type="ARBA" id="ARBA00023242"/>
    </source>
</evidence>
<dbReference type="SMART" id="SM00906">
    <property type="entry name" value="Fungal_trans"/>
    <property type="match status" value="1"/>
</dbReference>
<gene>
    <name evidence="8" type="ORF">CH063_03407</name>
</gene>
<dbReference type="SUPFAM" id="SSF57701">
    <property type="entry name" value="Zn2/Cys6 DNA-binding domain"/>
    <property type="match status" value="1"/>
</dbReference>
<keyword evidence="2" id="KW-0479">Metal-binding</keyword>